<keyword evidence="1" id="KW-0677">Repeat</keyword>
<evidence type="ECO:0000313" key="6">
    <source>
        <dbReference type="Proteomes" id="UP000246991"/>
    </source>
</evidence>
<dbReference type="GO" id="GO:0055087">
    <property type="term" value="C:Ski complex"/>
    <property type="evidence" value="ECO:0007669"/>
    <property type="project" value="InterPro"/>
</dbReference>
<dbReference type="InterPro" id="IPR011990">
    <property type="entry name" value="TPR-like_helical_dom_sf"/>
</dbReference>
<name>A0A317SXZ5_9PEZI</name>
<feature type="compositionally biased region" description="Basic and acidic residues" evidence="4">
    <location>
        <begin position="334"/>
        <end position="345"/>
    </location>
</feature>
<dbReference type="InterPro" id="IPR019734">
    <property type="entry name" value="TPR_rpt"/>
</dbReference>
<evidence type="ECO:0000256" key="4">
    <source>
        <dbReference type="SAM" id="MobiDB-lite"/>
    </source>
</evidence>
<dbReference type="Pfam" id="PF13181">
    <property type="entry name" value="TPR_8"/>
    <property type="match status" value="1"/>
</dbReference>
<reference evidence="5 6" key="1">
    <citation type="submission" date="2018-03" db="EMBL/GenBank/DDBJ databases">
        <title>Genomes of Pezizomycetes fungi and the evolution of truffles.</title>
        <authorList>
            <person name="Murat C."/>
            <person name="Payen T."/>
            <person name="Noel B."/>
            <person name="Kuo A."/>
            <person name="Martin F.M."/>
        </authorList>
    </citation>
    <scope>NUCLEOTIDE SEQUENCE [LARGE SCALE GENOMIC DNA]</scope>
    <source>
        <strain evidence="5">091103-1</strain>
    </source>
</reference>
<feature type="repeat" description="TPR" evidence="3">
    <location>
        <begin position="714"/>
        <end position="747"/>
    </location>
</feature>
<dbReference type="Proteomes" id="UP000246991">
    <property type="component" value="Unassembled WGS sequence"/>
</dbReference>
<evidence type="ECO:0000256" key="1">
    <source>
        <dbReference type="ARBA" id="ARBA00022737"/>
    </source>
</evidence>
<dbReference type="PROSITE" id="PS50005">
    <property type="entry name" value="TPR"/>
    <property type="match status" value="5"/>
</dbReference>
<dbReference type="SMART" id="SM00028">
    <property type="entry name" value="TPR"/>
    <property type="match status" value="12"/>
</dbReference>
<evidence type="ECO:0000313" key="5">
    <source>
        <dbReference type="EMBL" id="PWW78367.1"/>
    </source>
</evidence>
<dbReference type="PANTHER" id="PTHR15704">
    <property type="entry name" value="SUPERKILLER 3 PROTEIN-RELATED"/>
    <property type="match status" value="1"/>
</dbReference>
<dbReference type="PANTHER" id="PTHR15704:SF7">
    <property type="entry name" value="SUPERKILLER COMPLEX PROTEIN 3"/>
    <property type="match status" value="1"/>
</dbReference>
<proteinExistence type="predicted"/>
<feature type="repeat" description="TPR" evidence="3">
    <location>
        <begin position="680"/>
        <end position="713"/>
    </location>
</feature>
<dbReference type="Pfam" id="PF18833">
    <property type="entry name" value="TPR_22"/>
    <property type="match status" value="1"/>
</dbReference>
<evidence type="ECO:0000256" key="2">
    <source>
        <dbReference type="ARBA" id="ARBA00022803"/>
    </source>
</evidence>
<keyword evidence="6" id="KW-1185">Reference proteome</keyword>
<dbReference type="Pfam" id="PF13432">
    <property type="entry name" value="TPR_16"/>
    <property type="match status" value="3"/>
</dbReference>
<comment type="caution">
    <text evidence="5">The sequence shown here is derived from an EMBL/GenBank/DDBJ whole genome shotgun (WGS) entry which is preliminary data.</text>
</comment>
<keyword evidence="2 3" id="KW-0802">TPR repeat</keyword>
<sequence length="1380" mass="153964">MSTKALRAALKAARSHLDAQEWVKAEAESRKALEEDPKSYIGKVILGISLFRQQLYQESETAYREAIATEEAEREMTGNPESFHAWKGLVDLYEKFDGNVDSYISAAVRLATIYQAMDDRTKCQTAVDNIAPFVKEKGAAAQQKRALRVLLPESPIFSYLEGRVPHPSHTLGKLIHLVEEEEKEKINKEIANRRSRLGAVLGQVTLEVKREVYGGSPLEELYQELINWSDDEEVRREADTKLLQHCYEKLLTFPKEKKPTLRNKVWRLADGLVILKYPCELAWNIVIEWKDCDNIGEHDVNILREYIRFFPTSTLAIILSAYLGSEISPFPPPDADKGGKEEMPKIADSGDCEEPLPSDERISIMIASPRSALAFRIVGEYYTMLEEYESVVKITRWGIKSMAIDYSYTGLALQKNSDSMKVILARALIHYQSPKHHDEAKALFEDVLQRNSKYGSALVGLGLIFEEQQDYVGAANFLGQALTLDPDDSRIMSEAAWCDVLRGNFSEGLSRLKGCLSRITGVDARSRDFKAQVQWRIGQALWISDEACRADRSGPYHYFRSAIESNQSFAPAYTSLGIYYQDIEGNSGRADRCFQKAFEISAGELEAAERLARNFAESGEWELVEIVARRAVEADKKRTVPGKGVGWPQSAIGVVELNAQNFSLAIPAFRAALSTSPDDFHSLVGLGEAYTSAGRYVSALKVFLRAEALDPTNWFAKYMLANVRREIGEYEEASIGYRAVLELRPKELGVLVALSETQLASAWNYIETGSFGRAADSAAECLEVARKIVEERPDAFNLWRTLGDCCLVFTWIQSLVNRMPRALVARILKTEIDLTEFDILSEVDGVGSQALGDAEVDDLTLCLNMAILGYKRAIYASAEDRHAHAVAWFNLGCAEYRSYVILPDRPMRHRMAAIRCFKRTIKLEPGNHEFWNALGVATGELNPKVAQHALVRALYINEKNARVWANLATLYLLQDDIQLANEAFSRAQSADPEYPLAWVGQGIIASMTGNEEDAQDLFEHAFEIADSSSPLVKRQFSTAAFDKVIQMQHESGLVSLVGPIFALQKLRQEVSDEPIALRLAALFSERVKDFVSASEKLEVVCEKVEQKYETAEEEEDLICYAQAKADLARVKLGQQDYKAAVEDAILALDLSGEVSRLEECRLSAHLTAGLGYYYSGNMDESLEMFKAALNESSENPDVVCLLSQVLWAKGGNEERDVAREQLFTCIEKNPDHLQSIMLLGAIGILDNNEDVLEAVMDDLQAVRGREGLTKASRQQVDNLLTKMAQLQERDDAIAVATTSIFIQPSLSSAWNNLAELSGGNDHITAMALKVAQEGKVLDAEELSFAYAQQGIMSCNQRAIVIAPWKAEGWISLAEDVRGIV</sequence>
<protein>
    <recommendedName>
        <fullName evidence="7">TPR-like protein</fullName>
    </recommendedName>
</protein>
<evidence type="ECO:0008006" key="7">
    <source>
        <dbReference type="Google" id="ProtNLM"/>
    </source>
</evidence>
<feature type="repeat" description="TPR" evidence="3">
    <location>
        <begin position="455"/>
        <end position="488"/>
    </location>
</feature>
<dbReference type="Gene3D" id="1.25.40.10">
    <property type="entry name" value="Tetratricopeptide repeat domain"/>
    <property type="match status" value="4"/>
</dbReference>
<feature type="repeat" description="TPR" evidence="3">
    <location>
        <begin position="961"/>
        <end position="994"/>
    </location>
</feature>
<dbReference type="OrthoDB" id="421075at2759"/>
<dbReference type="EMBL" id="PYWC01000016">
    <property type="protein sequence ID" value="PWW78367.1"/>
    <property type="molecule type" value="Genomic_DNA"/>
</dbReference>
<dbReference type="SUPFAM" id="SSF48452">
    <property type="entry name" value="TPR-like"/>
    <property type="match status" value="4"/>
</dbReference>
<accession>A0A317SXZ5</accession>
<dbReference type="InterPro" id="IPR039226">
    <property type="entry name" value="Ski3/TTC37"/>
</dbReference>
<feature type="repeat" description="TPR" evidence="3">
    <location>
        <begin position="1162"/>
        <end position="1195"/>
    </location>
</feature>
<dbReference type="InterPro" id="IPR040962">
    <property type="entry name" value="TPR_22"/>
</dbReference>
<dbReference type="GO" id="GO:0006401">
    <property type="term" value="P:RNA catabolic process"/>
    <property type="evidence" value="ECO:0007669"/>
    <property type="project" value="InterPro"/>
</dbReference>
<feature type="region of interest" description="Disordered" evidence="4">
    <location>
        <begin position="332"/>
        <end position="354"/>
    </location>
</feature>
<evidence type="ECO:0000256" key="3">
    <source>
        <dbReference type="PROSITE-ProRule" id="PRU00339"/>
    </source>
</evidence>
<dbReference type="STRING" id="42249.A0A317SXZ5"/>
<gene>
    <name evidence="5" type="ORF">C7212DRAFT_199436</name>
</gene>
<organism evidence="5 6">
    <name type="scientific">Tuber magnatum</name>
    <name type="common">white Piedmont truffle</name>
    <dbReference type="NCBI Taxonomy" id="42249"/>
    <lineage>
        <taxon>Eukaryota</taxon>
        <taxon>Fungi</taxon>
        <taxon>Dikarya</taxon>
        <taxon>Ascomycota</taxon>
        <taxon>Pezizomycotina</taxon>
        <taxon>Pezizomycetes</taxon>
        <taxon>Pezizales</taxon>
        <taxon>Tuberaceae</taxon>
        <taxon>Tuber</taxon>
    </lineage>
</organism>